<evidence type="ECO:0000313" key="5">
    <source>
        <dbReference type="Proteomes" id="UP000301737"/>
    </source>
</evidence>
<feature type="region of interest" description="Disordered" evidence="3">
    <location>
        <begin position="30"/>
        <end position="49"/>
    </location>
</feature>
<keyword evidence="2" id="KW-0677">Repeat</keyword>
<dbReference type="GO" id="GO:0005680">
    <property type="term" value="C:anaphase-promoting complex"/>
    <property type="evidence" value="ECO:0007669"/>
    <property type="project" value="TreeGrafter"/>
</dbReference>
<sequence length="407" mass="46358">MHHLKRPSTTGNGSRNEFKKLKLVPCKKLGGSGAPDRFIPQKTSQRAYRASPSLKNFNLREAELLDRKASPERLSSPEFFTDLRNTGHYEPINRGVLPTTPGQDDDTSVSEQAQPRLQYEQRKHREFIADSLGFQSPQRVLMFNTPNTSMEANEEGNSNESFHGFGSNHYLRVDPLLTALSPRRAMVYLGTSAFSKMNQSHSFVKDDPSRRPSKRNKSYIPYRVLDAPCLRNDFYSNLVSWSKTTDNVMVGLGCSVYIWSDSQGAIPILGHDHLNSKRDVVTCVSFNPKNMLFVVGTKQGRLLLYDQEICVESYRHTGMTPKPLFEYQSMTLRGISCVQWYTKSFADKLLVGEECGDISYLIVKRRKNSFKFDTEIYDNESLILYSWTLECLAKFQAHAQQVCGTLK</sequence>
<organism evidence="4 5">
    <name type="scientific">Zygosaccharomyces mellis</name>
    <dbReference type="NCBI Taxonomy" id="42258"/>
    <lineage>
        <taxon>Eukaryota</taxon>
        <taxon>Fungi</taxon>
        <taxon>Dikarya</taxon>
        <taxon>Ascomycota</taxon>
        <taxon>Saccharomycotina</taxon>
        <taxon>Saccharomycetes</taxon>
        <taxon>Saccharomycetales</taxon>
        <taxon>Saccharomycetaceae</taxon>
        <taxon>Zygosaccharomyces</taxon>
    </lineage>
</organism>
<dbReference type="InterPro" id="IPR036322">
    <property type="entry name" value="WD40_repeat_dom_sf"/>
</dbReference>
<keyword evidence="5" id="KW-1185">Reference proteome</keyword>
<dbReference type="InterPro" id="IPR033010">
    <property type="entry name" value="Cdc20/Fizzy"/>
</dbReference>
<comment type="caution">
    <text evidence="4">The sequence shown here is derived from an EMBL/GenBank/DDBJ whole genome shotgun (WGS) entry which is preliminary data.</text>
</comment>
<reference evidence="4 5" key="1">
    <citation type="submission" date="2019-01" db="EMBL/GenBank/DDBJ databases">
        <title>Draft Genome Sequencing of Zygosaccharomyces mellis Ca-7.</title>
        <authorList>
            <person name="Shiwa Y."/>
            <person name="Kanesaki Y."/>
            <person name="Ishige T."/>
            <person name="Mura K."/>
            <person name="Hori T."/>
            <person name="Tamura T."/>
        </authorList>
    </citation>
    <scope>NUCLEOTIDE SEQUENCE [LARGE SCALE GENOMIC DNA]</scope>
    <source>
        <strain evidence="4 5">Ca-7</strain>
    </source>
</reference>
<dbReference type="GO" id="GO:1905786">
    <property type="term" value="P:positive regulation of anaphase-promoting complex-dependent catabolic process"/>
    <property type="evidence" value="ECO:0007669"/>
    <property type="project" value="TreeGrafter"/>
</dbReference>
<dbReference type="GO" id="GO:1990757">
    <property type="term" value="F:ubiquitin ligase activator activity"/>
    <property type="evidence" value="ECO:0007669"/>
    <property type="project" value="TreeGrafter"/>
</dbReference>
<dbReference type="EMBL" id="BIMX01000006">
    <property type="protein sequence ID" value="GCE98618.1"/>
    <property type="molecule type" value="Genomic_DNA"/>
</dbReference>
<gene>
    <name evidence="4" type="ORF">ZYGM_000034</name>
</gene>
<dbReference type="PANTHER" id="PTHR19918">
    <property type="entry name" value="CELL DIVISION CYCLE 20 CDC20 FIZZY -RELATED"/>
    <property type="match status" value="1"/>
</dbReference>
<name>A0A4C2E9A2_9SACH</name>
<dbReference type="GO" id="GO:0010997">
    <property type="term" value="F:anaphase-promoting complex binding"/>
    <property type="evidence" value="ECO:0007669"/>
    <property type="project" value="InterPro"/>
</dbReference>
<dbReference type="Gene3D" id="2.130.10.10">
    <property type="entry name" value="YVTN repeat-like/Quinoprotein amine dehydrogenase"/>
    <property type="match status" value="1"/>
</dbReference>
<accession>A0A4C2E9A2</accession>
<feature type="region of interest" description="Disordered" evidence="3">
    <location>
        <begin position="1"/>
        <end position="20"/>
    </location>
</feature>
<proteinExistence type="predicted"/>
<evidence type="ECO:0000256" key="2">
    <source>
        <dbReference type="ARBA" id="ARBA00022737"/>
    </source>
</evidence>
<dbReference type="PANTHER" id="PTHR19918:SF5">
    <property type="entry name" value="MEIOSIS-SPECIFIC APC_C ACTIVATOR PROTEIN AMA1"/>
    <property type="match status" value="1"/>
</dbReference>
<dbReference type="Proteomes" id="UP000301737">
    <property type="component" value="Unassembled WGS sequence"/>
</dbReference>
<dbReference type="OrthoDB" id="10263272at2759"/>
<dbReference type="SUPFAM" id="SSF50978">
    <property type="entry name" value="WD40 repeat-like"/>
    <property type="match status" value="1"/>
</dbReference>
<dbReference type="InterPro" id="IPR015943">
    <property type="entry name" value="WD40/YVTN_repeat-like_dom_sf"/>
</dbReference>
<keyword evidence="1" id="KW-0853">WD repeat</keyword>
<protein>
    <submittedName>
        <fullName evidence="4">Uncharacterized protein</fullName>
    </submittedName>
</protein>
<dbReference type="AlphaFoldDB" id="A0A4C2E9A2"/>
<evidence type="ECO:0000256" key="1">
    <source>
        <dbReference type="ARBA" id="ARBA00022574"/>
    </source>
</evidence>
<feature type="region of interest" description="Disordered" evidence="3">
    <location>
        <begin position="90"/>
        <end position="109"/>
    </location>
</feature>
<evidence type="ECO:0000313" key="4">
    <source>
        <dbReference type="EMBL" id="GCE98618.1"/>
    </source>
</evidence>
<dbReference type="GO" id="GO:0031145">
    <property type="term" value="P:anaphase-promoting complex-dependent catabolic process"/>
    <property type="evidence" value="ECO:0007669"/>
    <property type="project" value="TreeGrafter"/>
</dbReference>
<evidence type="ECO:0000256" key="3">
    <source>
        <dbReference type="SAM" id="MobiDB-lite"/>
    </source>
</evidence>